<accession>A0AA39XH64</accession>
<organism evidence="1 2">
    <name type="scientific">Immersiella caudata</name>
    <dbReference type="NCBI Taxonomy" id="314043"/>
    <lineage>
        <taxon>Eukaryota</taxon>
        <taxon>Fungi</taxon>
        <taxon>Dikarya</taxon>
        <taxon>Ascomycota</taxon>
        <taxon>Pezizomycotina</taxon>
        <taxon>Sordariomycetes</taxon>
        <taxon>Sordariomycetidae</taxon>
        <taxon>Sordariales</taxon>
        <taxon>Lasiosphaeriaceae</taxon>
        <taxon>Immersiella</taxon>
    </lineage>
</organism>
<reference evidence="1" key="1">
    <citation type="submission" date="2023-06" db="EMBL/GenBank/DDBJ databases">
        <title>Genome-scale phylogeny and comparative genomics of the fungal order Sordariales.</title>
        <authorList>
            <consortium name="Lawrence Berkeley National Laboratory"/>
            <person name="Hensen N."/>
            <person name="Bonometti L."/>
            <person name="Westerberg I."/>
            <person name="Brannstrom I.O."/>
            <person name="Guillou S."/>
            <person name="Cros-Aarteil S."/>
            <person name="Calhoun S."/>
            <person name="Haridas S."/>
            <person name="Kuo A."/>
            <person name="Mondo S."/>
            <person name="Pangilinan J."/>
            <person name="Riley R."/>
            <person name="Labutti K."/>
            <person name="Andreopoulos B."/>
            <person name="Lipzen A."/>
            <person name="Chen C."/>
            <person name="Yanf M."/>
            <person name="Daum C."/>
            <person name="Ng V."/>
            <person name="Clum A."/>
            <person name="Steindorff A."/>
            <person name="Ohm R."/>
            <person name="Martin F."/>
            <person name="Silar P."/>
            <person name="Natvig D."/>
            <person name="Lalanne C."/>
            <person name="Gautier V."/>
            <person name="Ament-Velasquez S.L."/>
            <person name="Kruys A."/>
            <person name="Hutchinson M.I."/>
            <person name="Powell A.J."/>
            <person name="Barry K."/>
            <person name="Miller A.N."/>
            <person name="Grigoriev I.V."/>
            <person name="Debuchy R."/>
            <person name="Gladieux P."/>
            <person name="Thoren M.H."/>
            <person name="Johannesson H."/>
        </authorList>
    </citation>
    <scope>NUCLEOTIDE SEQUENCE</scope>
    <source>
        <strain evidence="1">CBS 606.72</strain>
    </source>
</reference>
<evidence type="ECO:0000313" key="2">
    <source>
        <dbReference type="Proteomes" id="UP001175000"/>
    </source>
</evidence>
<comment type="caution">
    <text evidence="1">The sequence shown here is derived from an EMBL/GenBank/DDBJ whole genome shotgun (WGS) entry which is preliminary data.</text>
</comment>
<protein>
    <recommendedName>
        <fullName evidence="3">Cytochrome P450</fullName>
    </recommendedName>
</protein>
<dbReference type="AlphaFoldDB" id="A0AA39XH64"/>
<dbReference type="Proteomes" id="UP001175000">
    <property type="component" value="Unassembled WGS sequence"/>
</dbReference>
<dbReference type="SUPFAM" id="SSF48264">
    <property type="entry name" value="Cytochrome P450"/>
    <property type="match status" value="1"/>
</dbReference>
<evidence type="ECO:0008006" key="3">
    <source>
        <dbReference type="Google" id="ProtNLM"/>
    </source>
</evidence>
<sequence length="111" mass="12635">MSSRSVIHDLTNGRFRDGNTTNLNDMIGGFIRNSLSQSELEGEANLRIFAGGRWMCSGKTVALFDLNKVTFELMRRFDFQVADPVHAWRVADYLMPYVSEMMVCITEDTSM</sequence>
<dbReference type="InterPro" id="IPR036396">
    <property type="entry name" value="Cyt_P450_sf"/>
</dbReference>
<dbReference type="GO" id="GO:0004497">
    <property type="term" value="F:monooxygenase activity"/>
    <property type="evidence" value="ECO:0007669"/>
    <property type="project" value="InterPro"/>
</dbReference>
<dbReference type="GO" id="GO:0016705">
    <property type="term" value="F:oxidoreductase activity, acting on paired donors, with incorporation or reduction of molecular oxygen"/>
    <property type="evidence" value="ECO:0007669"/>
    <property type="project" value="InterPro"/>
</dbReference>
<dbReference type="Gene3D" id="1.10.630.10">
    <property type="entry name" value="Cytochrome P450"/>
    <property type="match status" value="1"/>
</dbReference>
<dbReference type="GO" id="GO:0020037">
    <property type="term" value="F:heme binding"/>
    <property type="evidence" value="ECO:0007669"/>
    <property type="project" value="InterPro"/>
</dbReference>
<evidence type="ECO:0000313" key="1">
    <source>
        <dbReference type="EMBL" id="KAK0633933.1"/>
    </source>
</evidence>
<name>A0AA39XH64_9PEZI</name>
<gene>
    <name evidence="1" type="ORF">B0T14DRAFT_561468</name>
</gene>
<proteinExistence type="predicted"/>
<keyword evidence="2" id="KW-1185">Reference proteome</keyword>
<dbReference type="EMBL" id="JAULSU010000001">
    <property type="protein sequence ID" value="KAK0633933.1"/>
    <property type="molecule type" value="Genomic_DNA"/>
</dbReference>
<dbReference type="GO" id="GO:0005506">
    <property type="term" value="F:iron ion binding"/>
    <property type="evidence" value="ECO:0007669"/>
    <property type="project" value="InterPro"/>
</dbReference>